<keyword evidence="1" id="KW-0808">Transferase</keyword>
<dbReference type="Gene3D" id="3.40.50.2000">
    <property type="entry name" value="Glycogen Phosphorylase B"/>
    <property type="match status" value="1"/>
</dbReference>
<dbReference type="InterPro" id="IPR001296">
    <property type="entry name" value="Glyco_trans_1"/>
</dbReference>
<evidence type="ECO:0000313" key="3">
    <source>
        <dbReference type="EMBL" id="GAA1860972.1"/>
    </source>
</evidence>
<comment type="caution">
    <text evidence="3">The sequence shown here is derived from an EMBL/GenBank/DDBJ whole genome shotgun (WGS) entry which is preliminary data.</text>
</comment>
<dbReference type="SUPFAM" id="SSF53756">
    <property type="entry name" value="UDP-Glycosyltransferase/glycogen phosphorylase"/>
    <property type="match status" value="1"/>
</dbReference>
<dbReference type="Proteomes" id="UP001500449">
    <property type="component" value="Unassembled WGS sequence"/>
</dbReference>
<evidence type="ECO:0000259" key="2">
    <source>
        <dbReference type="Pfam" id="PF00534"/>
    </source>
</evidence>
<reference evidence="3 4" key="1">
    <citation type="journal article" date="2019" name="Int. J. Syst. Evol. Microbiol.">
        <title>The Global Catalogue of Microorganisms (GCM) 10K type strain sequencing project: providing services to taxonomists for standard genome sequencing and annotation.</title>
        <authorList>
            <consortium name="The Broad Institute Genomics Platform"/>
            <consortium name="The Broad Institute Genome Sequencing Center for Infectious Disease"/>
            <person name="Wu L."/>
            <person name="Ma J."/>
        </authorList>
    </citation>
    <scope>NUCLEOTIDE SEQUENCE [LARGE SCALE GENOMIC DNA]</scope>
    <source>
        <strain evidence="3 4">JCM 16009</strain>
    </source>
</reference>
<dbReference type="EMBL" id="BAAAQK010000018">
    <property type="protein sequence ID" value="GAA1860972.1"/>
    <property type="molecule type" value="Genomic_DNA"/>
</dbReference>
<protein>
    <recommendedName>
        <fullName evidence="2">Glycosyl transferase family 1 domain-containing protein</fullName>
    </recommendedName>
</protein>
<keyword evidence="4" id="KW-1185">Reference proteome</keyword>
<proteinExistence type="predicted"/>
<organism evidence="3 4">
    <name type="scientific">Pseudonocardia ailaonensis</name>
    <dbReference type="NCBI Taxonomy" id="367279"/>
    <lineage>
        <taxon>Bacteria</taxon>
        <taxon>Bacillati</taxon>
        <taxon>Actinomycetota</taxon>
        <taxon>Actinomycetes</taxon>
        <taxon>Pseudonocardiales</taxon>
        <taxon>Pseudonocardiaceae</taxon>
        <taxon>Pseudonocardia</taxon>
    </lineage>
</organism>
<evidence type="ECO:0000313" key="4">
    <source>
        <dbReference type="Proteomes" id="UP001500449"/>
    </source>
</evidence>
<name>A0ABN2NAY9_9PSEU</name>
<sequence length="356" mass="38321">MLEVEFLGHHLHYVRHLVQVAGADVVVLTTRRVVESDEFRVLLGDLGVEVEVLDEAQVDRRGAVPVAVEVAARRSADLLVLPDGDFHLVPLLRLLPALVRRGPRVRVLVMRTTTVDGPERLRPATLAKPVLVAALSLVRRVEMLFLTDAFGVVRHRRGYRARPVRDPVRTERPDPGTPDWLPARGTDGVTIGVLGVISARKNVPLLVAAAARVPAAVVVVAGRLEPDVRRHLAHDPLARDLAAAGRLVVRDGMLDDAEFEACLRGVDVLAVLYDNDAPSGIVAEACLVGTPCLVPHGGWLARVVGDTGTGLAVHMTEEGVAAGVRELVRDRERFVRACGAAAPRIGTADFTRALLG</sequence>
<accession>A0ABN2NAY9</accession>
<dbReference type="Pfam" id="PF00534">
    <property type="entry name" value="Glycos_transf_1"/>
    <property type="match status" value="1"/>
</dbReference>
<gene>
    <name evidence="3" type="ORF">GCM10009836_46390</name>
</gene>
<feature type="domain" description="Glycosyl transferase family 1" evidence="2">
    <location>
        <begin position="189"/>
        <end position="333"/>
    </location>
</feature>
<evidence type="ECO:0000256" key="1">
    <source>
        <dbReference type="ARBA" id="ARBA00022679"/>
    </source>
</evidence>